<dbReference type="SUPFAM" id="SSF56601">
    <property type="entry name" value="beta-lactamase/transpeptidase-like"/>
    <property type="match status" value="1"/>
</dbReference>
<dbReference type="Pfam" id="PF00144">
    <property type="entry name" value="Beta-lactamase"/>
    <property type="match status" value="1"/>
</dbReference>
<dbReference type="InterPro" id="IPR050491">
    <property type="entry name" value="AmpC-like"/>
</dbReference>
<feature type="region of interest" description="Disordered" evidence="2">
    <location>
        <begin position="67"/>
        <end position="90"/>
    </location>
</feature>
<evidence type="ECO:0000256" key="1">
    <source>
        <dbReference type="ARBA" id="ARBA00038215"/>
    </source>
</evidence>
<dbReference type="STRING" id="278938.A0A4Z1JL92"/>
<proteinExistence type="inferred from homology"/>
<gene>
    <name evidence="4" type="ORF">BELL_0284g00120</name>
</gene>
<accession>A0A4Z1JL92</accession>
<dbReference type="PANTHER" id="PTHR46825">
    <property type="entry name" value="D-ALANYL-D-ALANINE-CARBOXYPEPTIDASE/ENDOPEPTIDASE AMPH"/>
    <property type="match status" value="1"/>
</dbReference>
<dbReference type="PANTHER" id="PTHR46825:SF7">
    <property type="entry name" value="D-ALANYL-D-ALANINE CARBOXYPEPTIDASE"/>
    <property type="match status" value="1"/>
</dbReference>
<organism evidence="4 5">
    <name type="scientific">Botrytis elliptica</name>
    <dbReference type="NCBI Taxonomy" id="278938"/>
    <lineage>
        <taxon>Eukaryota</taxon>
        <taxon>Fungi</taxon>
        <taxon>Dikarya</taxon>
        <taxon>Ascomycota</taxon>
        <taxon>Pezizomycotina</taxon>
        <taxon>Leotiomycetes</taxon>
        <taxon>Helotiales</taxon>
        <taxon>Sclerotiniaceae</taxon>
        <taxon>Botrytis</taxon>
    </lineage>
</organism>
<dbReference type="EMBL" id="PQXM01000282">
    <property type="protein sequence ID" value="TGO74425.1"/>
    <property type="molecule type" value="Genomic_DNA"/>
</dbReference>
<comment type="similarity">
    <text evidence="1">Belongs to the peptidase S12 family.</text>
</comment>
<dbReference type="Gene3D" id="3.40.710.10">
    <property type="entry name" value="DD-peptidase/beta-lactamase superfamily"/>
    <property type="match status" value="1"/>
</dbReference>
<reference evidence="4 5" key="1">
    <citation type="submission" date="2017-12" db="EMBL/GenBank/DDBJ databases">
        <title>Comparative genomics of Botrytis spp.</title>
        <authorList>
            <person name="Valero-Jimenez C.A."/>
            <person name="Tapia P."/>
            <person name="Veloso J."/>
            <person name="Silva-Moreno E."/>
            <person name="Staats M."/>
            <person name="Valdes J.H."/>
            <person name="Van Kan J.A.L."/>
        </authorList>
    </citation>
    <scope>NUCLEOTIDE SEQUENCE [LARGE SCALE GENOMIC DNA]</scope>
    <source>
        <strain evidence="4 5">Be9601</strain>
    </source>
</reference>
<feature type="domain" description="Beta-lactamase-related" evidence="3">
    <location>
        <begin position="112"/>
        <end position="443"/>
    </location>
</feature>
<keyword evidence="5" id="KW-1185">Reference proteome</keyword>
<evidence type="ECO:0000256" key="2">
    <source>
        <dbReference type="SAM" id="MobiDB-lite"/>
    </source>
</evidence>
<comment type="caution">
    <text evidence="4">The sequence shown here is derived from an EMBL/GenBank/DDBJ whole genome shotgun (WGS) entry which is preliminary data.</text>
</comment>
<evidence type="ECO:0000313" key="4">
    <source>
        <dbReference type="EMBL" id="TGO74425.1"/>
    </source>
</evidence>
<evidence type="ECO:0000259" key="3">
    <source>
        <dbReference type="Pfam" id="PF00144"/>
    </source>
</evidence>
<name>A0A4Z1JL92_9HELO</name>
<dbReference type="InterPro" id="IPR001466">
    <property type="entry name" value="Beta-lactam-related"/>
</dbReference>
<evidence type="ECO:0000313" key="5">
    <source>
        <dbReference type="Proteomes" id="UP000297229"/>
    </source>
</evidence>
<dbReference type="Proteomes" id="UP000297229">
    <property type="component" value="Unassembled WGS sequence"/>
</dbReference>
<sequence length="478" mass="52654">MCTVTMKLLPWSLPSKSSQISSAKTKGEWAKRKPETERKIQGFMKEAAYGKNSANIRGILESAISSPTLSVQPGKTPRPRPSPTTELNMENNHDAKRLLSETLRSILQGGINAGVPGVSAAIATSKGITWRDSAGFAVLEQNIPIDDSTVFGIGSITKVFVAVVILQLIEESQLNVSDKINEHLDQGDLDGIGNANDATIGGLLSHTAGIESWEDDLNWITEARGKELDPKTIWGKKDTLEYVRRPSRLETGRFSYSNTNYTLLGLIVERITGHSAESEIRRKILDPLNLMDTFLEEFEEVGLRKENIPHRYHYATDIFRNTAGVGPCFSEYNWKRLDLINASESNLSVEWVAGGMISSICDLIKFATSLRDGKLLSPSFIDLLKIWQPATESKEIGHGIFKSGNPHTQKNWLGHNGSVVGFTGSLWWNEEIDCVVCVLANVGTMHAGKVPSSAPQIAFESEFLEVAVKLTNIAMKEE</sequence>
<dbReference type="InterPro" id="IPR012338">
    <property type="entry name" value="Beta-lactam/transpept-like"/>
</dbReference>
<dbReference type="AlphaFoldDB" id="A0A4Z1JL92"/>
<protein>
    <recommendedName>
        <fullName evidence="3">Beta-lactamase-related domain-containing protein</fullName>
    </recommendedName>
</protein>